<gene>
    <name evidence="1" type="ORF">GMARGA_LOCUS43095</name>
</gene>
<evidence type="ECO:0000313" key="2">
    <source>
        <dbReference type="Proteomes" id="UP000789901"/>
    </source>
</evidence>
<feature type="non-terminal residue" evidence="1">
    <location>
        <position position="1"/>
    </location>
</feature>
<keyword evidence="2" id="KW-1185">Reference proteome</keyword>
<evidence type="ECO:0000313" key="1">
    <source>
        <dbReference type="EMBL" id="CAG8854274.1"/>
    </source>
</evidence>
<accession>A0ABN7XJD8</accession>
<protein>
    <submittedName>
        <fullName evidence="1">20909_t:CDS:1</fullName>
    </submittedName>
</protein>
<reference evidence="1 2" key="1">
    <citation type="submission" date="2021-06" db="EMBL/GenBank/DDBJ databases">
        <authorList>
            <person name="Kallberg Y."/>
            <person name="Tangrot J."/>
            <person name="Rosling A."/>
        </authorList>
    </citation>
    <scope>NUCLEOTIDE SEQUENCE [LARGE SCALE GENOMIC DNA]</scope>
    <source>
        <strain evidence="1 2">120-4 pot B 10/14</strain>
    </source>
</reference>
<dbReference type="EMBL" id="CAJVQB010135608">
    <property type="protein sequence ID" value="CAG8854274.1"/>
    <property type="molecule type" value="Genomic_DNA"/>
</dbReference>
<comment type="caution">
    <text evidence="1">The sequence shown here is derived from an EMBL/GenBank/DDBJ whole genome shotgun (WGS) entry which is preliminary data.</text>
</comment>
<sequence>AHGSVNSTVSKFCSIGPERFQKKNSNLKENPEFITRIKRSIMEKEALDYRLETLKKQNIENKIEQNVKIKIENKGDDLALRQHCLSDRVLEKRKHED</sequence>
<proteinExistence type="predicted"/>
<name>A0ABN7XJD8_GIGMA</name>
<dbReference type="Proteomes" id="UP000789901">
    <property type="component" value="Unassembled WGS sequence"/>
</dbReference>
<organism evidence="1 2">
    <name type="scientific">Gigaspora margarita</name>
    <dbReference type="NCBI Taxonomy" id="4874"/>
    <lineage>
        <taxon>Eukaryota</taxon>
        <taxon>Fungi</taxon>
        <taxon>Fungi incertae sedis</taxon>
        <taxon>Mucoromycota</taxon>
        <taxon>Glomeromycotina</taxon>
        <taxon>Glomeromycetes</taxon>
        <taxon>Diversisporales</taxon>
        <taxon>Gigasporaceae</taxon>
        <taxon>Gigaspora</taxon>
    </lineage>
</organism>